<protein>
    <submittedName>
        <fullName evidence="3">Uncharacterized protein LOC113213091 isoform X1</fullName>
    </submittedName>
</protein>
<sequence length="217" mass="24388">MLCRAGGDAQHHNDRLCELFSRCVGWMRELGEDPGQDKDLQPHRLCQPLTLERDEGARLAVDVHEMPTVPHETALRAYALHRSEREAAHRTLRRDARAADRPPARAAHRNVAFLRCVPRGDPARYKAPPAAGMLVVKQPAELVSFDKVWRPHVLSLRITKKFCQFLEAEHPLVPRPEALVRAGLLQAQDAGMLPPAPPLPRRAHRPPPPPRVPVTDQ</sequence>
<feature type="compositionally biased region" description="Pro residues" evidence="1">
    <location>
        <begin position="194"/>
        <end position="217"/>
    </location>
</feature>
<accession>A0A9C6UC35</accession>
<dbReference type="KEGG" id="foc:113213091"/>
<dbReference type="GeneID" id="113213091"/>
<evidence type="ECO:0000313" key="3">
    <source>
        <dbReference type="RefSeq" id="XP_052124064.1"/>
    </source>
</evidence>
<feature type="region of interest" description="Disordered" evidence="1">
    <location>
        <begin position="190"/>
        <end position="217"/>
    </location>
</feature>
<dbReference type="Proteomes" id="UP000504606">
    <property type="component" value="Unplaced"/>
</dbReference>
<gene>
    <name evidence="3" type="primary">LOC113213091</name>
</gene>
<keyword evidence="2" id="KW-1185">Reference proteome</keyword>
<evidence type="ECO:0000313" key="2">
    <source>
        <dbReference type="Proteomes" id="UP000504606"/>
    </source>
</evidence>
<organism evidence="2 3">
    <name type="scientific">Frankliniella occidentalis</name>
    <name type="common">Western flower thrips</name>
    <name type="synonym">Euthrips occidentalis</name>
    <dbReference type="NCBI Taxonomy" id="133901"/>
    <lineage>
        <taxon>Eukaryota</taxon>
        <taxon>Metazoa</taxon>
        <taxon>Ecdysozoa</taxon>
        <taxon>Arthropoda</taxon>
        <taxon>Hexapoda</taxon>
        <taxon>Insecta</taxon>
        <taxon>Pterygota</taxon>
        <taxon>Neoptera</taxon>
        <taxon>Paraneoptera</taxon>
        <taxon>Thysanoptera</taxon>
        <taxon>Terebrantia</taxon>
        <taxon>Thripoidea</taxon>
        <taxon>Thripidae</taxon>
        <taxon>Frankliniella</taxon>
    </lineage>
</organism>
<evidence type="ECO:0000256" key="1">
    <source>
        <dbReference type="SAM" id="MobiDB-lite"/>
    </source>
</evidence>
<name>A0A9C6UC35_FRAOC</name>
<dbReference type="AlphaFoldDB" id="A0A9C6UC35"/>
<dbReference type="RefSeq" id="XP_052124064.1">
    <property type="nucleotide sequence ID" value="XM_052268104.1"/>
</dbReference>
<reference evidence="3" key="1">
    <citation type="submission" date="2025-08" db="UniProtKB">
        <authorList>
            <consortium name="RefSeq"/>
        </authorList>
    </citation>
    <scope>IDENTIFICATION</scope>
    <source>
        <tissue evidence="3">Whole organism</tissue>
    </source>
</reference>
<proteinExistence type="predicted"/>